<evidence type="ECO:0000313" key="2">
    <source>
        <dbReference type="Proteomes" id="UP001259347"/>
    </source>
</evidence>
<comment type="caution">
    <text evidence="1">The sequence shown here is derived from an EMBL/GenBank/DDBJ whole genome shotgun (WGS) entry which is preliminary data.</text>
</comment>
<dbReference type="Proteomes" id="UP001259347">
    <property type="component" value="Unassembled WGS sequence"/>
</dbReference>
<accession>A0ABU1SFV6</accession>
<protein>
    <submittedName>
        <fullName evidence="1">Uncharacterized protein</fullName>
    </submittedName>
</protein>
<dbReference type="RefSeq" id="WP_310022345.1">
    <property type="nucleotide sequence ID" value="NZ_JAVDUM010000015.1"/>
</dbReference>
<sequence length="125" mass="14038">MTMLFSGCASLRGPADRTDRFVAAGQDCIGSWWIDDLREGTREEARSIAERALEEDDVSEESLESARSLLDMSMNEQERRNTSDVAFGSEAYMLAVTLHVKNELDEAGYPDIDRVLEVWSDHTCS</sequence>
<name>A0ABU1SFV6_9MICO</name>
<keyword evidence="2" id="KW-1185">Reference proteome</keyword>
<organism evidence="1 2">
    <name type="scientific">Microbacterium resistens</name>
    <dbReference type="NCBI Taxonomy" id="156977"/>
    <lineage>
        <taxon>Bacteria</taxon>
        <taxon>Bacillati</taxon>
        <taxon>Actinomycetota</taxon>
        <taxon>Actinomycetes</taxon>
        <taxon>Micrococcales</taxon>
        <taxon>Microbacteriaceae</taxon>
        <taxon>Microbacterium</taxon>
    </lineage>
</organism>
<proteinExistence type="predicted"/>
<gene>
    <name evidence="1" type="ORF">J2Y69_003099</name>
</gene>
<dbReference type="EMBL" id="JAVDUM010000015">
    <property type="protein sequence ID" value="MDR6868480.1"/>
    <property type="molecule type" value="Genomic_DNA"/>
</dbReference>
<reference evidence="1 2" key="1">
    <citation type="submission" date="2023-07" db="EMBL/GenBank/DDBJ databases">
        <title>Sorghum-associated microbial communities from plants grown in Nebraska, USA.</title>
        <authorList>
            <person name="Schachtman D."/>
        </authorList>
    </citation>
    <scope>NUCLEOTIDE SEQUENCE [LARGE SCALE GENOMIC DNA]</scope>
    <source>
        <strain evidence="1 2">2980</strain>
    </source>
</reference>
<evidence type="ECO:0000313" key="1">
    <source>
        <dbReference type="EMBL" id="MDR6868480.1"/>
    </source>
</evidence>